<accession>A0A840WEU8</accession>
<evidence type="ECO:0000313" key="3">
    <source>
        <dbReference type="Proteomes" id="UP000579647"/>
    </source>
</evidence>
<organism evidence="2 3">
    <name type="scientific">Nocardiopsis metallicus</name>
    <dbReference type="NCBI Taxonomy" id="179819"/>
    <lineage>
        <taxon>Bacteria</taxon>
        <taxon>Bacillati</taxon>
        <taxon>Actinomycetota</taxon>
        <taxon>Actinomycetes</taxon>
        <taxon>Streptosporangiales</taxon>
        <taxon>Nocardiopsidaceae</taxon>
        <taxon>Nocardiopsis</taxon>
    </lineage>
</organism>
<proteinExistence type="predicted"/>
<comment type="caution">
    <text evidence="2">The sequence shown here is derived from an EMBL/GenBank/DDBJ whole genome shotgun (WGS) entry which is preliminary data.</text>
</comment>
<sequence>MRPHTHPSLAAFINSCIAIGLCLMGAAVLIAITGAPPVLLITAALITGAAGGLWITELLGCFTPRPRNAG</sequence>
<dbReference type="AlphaFoldDB" id="A0A840WEU8"/>
<dbReference type="Proteomes" id="UP000579647">
    <property type="component" value="Unassembled WGS sequence"/>
</dbReference>
<dbReference type="EMBL" id="JACHDO010000001">
    <property type="protein sequence ID" value="MBB5494752.1"/>
    <property type="molecule type" value="Genomic_DNA"/>
</dbReference>
<evidence type="ECO:0000256" key="1">
    <source>
        <dbReference type="SAM" id="Phobius"/>
    </source>
</evidence>
<keyword evidence="3" id="KW-1185">Reference proteome</keyword>
<keyword evidence="1" id="KW-0812">Transmembrane</keyword>
<keyword evidence="1" id="KW-1133">Transmembrane helix</keyword>
<gene>
    <name evidence="2" type="ORF">HNR07_005889</name>
</gene>
<reference evidence="2 3" key="1">
    <citation type="submission" date="2020-08" db="EMBL/GenBank/DDBJ databases">
        <title>Sequencing the genomes of 1000 actinobacteria strains.</title>
        <authorList>
            <person name="Klenk H.-P."/>
        </authorList>
    </citation>
    <scope>NUCLEOTIDE SEQUENCE [LARGE SCALE GENOMIC DNA]</scope>
    <source>
        <strain evidence="2 3">DSM 44598</strain>
    </source>
</reference>
<dbReference type="RefSeq" id="WP_184368685.1">
    <property type="nucleotide sequence ID" value="NZ_BAAAKM010000063.1"/>
</dbReference>
<name>A0A840WEU8_9ACTN</name>
<protein>
    <submittedName>
        <fullName evidence="2">Small-conductance mechanosensitive channel</fullName>
    </submittedName>
</protein>
<evidence type="ECO:0000313" key="2">
    <source>
        <dbReference type="EMBL" id="MBB5494752.1"/>
    </source>
</evidence>
<keyword evidence="1" id="KW-0472">Membrane</keyword>
<feature type="transmembrane region" description="Helical" evidence="1">
    <location>
        <begin position="12"/>
        <end position="32"/>
    </location>
</feature>
<feature type="transmembrane region" description="Helical" evidence="1">
    <location>
        <begin position="38"/>
        <end position="62"/>
    </location>
</feature>